<feature type="transmembrane region" description="Helical" evidence="1">
    <location>
        <begin position="12"/>
        <end position="35"/>
    </location>
</feature>
<dbReference type="Pfam" id="PF01757">
    <property type="entry name" value="Acyl_transf_3"/>
    <property type="match status" value="1"/>
</dbReference>
<dbReference type="InterPro" id="IPR002656">
    <property type="entry name" value="Acyl_transf_3_dom"/>
</dbReference>
<keyword evidence="3" id="KW-0012">Acyltransferase</keyword>
<evidence type="ECO:0000256" key="1">
    <source>
        <dbReference type="SAM" id="Phobius"/>
    </source>
</evidence>
<gene>
    <name evidence="3" type="ORF">SCMU_28960</name>
</gene>
<keyword evidence="1" id="KW-0472">Membrane</keyword>
<keyword evidence="3" id="KW-0808">Transferase</keyword>
<accession>A0ABM7PYC5</accession>
<reference evidence="3 4" key="1">
    <citation type="journal article" date="2021" name="J. Biosci. Bioeng.">
        <title>Identification and characterization of a chc gene cluster responsible for the aromatization pathway of cyclohexanecarboxylate degradation in Sinomonas cyclohexanicum ATCC 51369.</title>
        <authorList>
            <person name="Yamamoto T."/>
            <person name="Hasegawa Y."/>
            <person name="Lau P.C.K."/>
            <person name="Iwaki H."/>
        </authorList>
    </citation>
    <scope>NUCLEOTIDE SEQUENCE [LARGE SCALE GENOMIC DNA]</scope>
    <source>
        <strain evidence="3 4">ATCC 51369</strain>
    </source>
</reference>
<dbReference type="GO" id="GO:0016746">
    <property type="term" value="F:acyltransferase activity"/>
    <property type="evidence" value="ECO:0007669"/>
    <property type="project" value="UniProtKB-KW"/>
</dbReference>
<evidence type="ECO:0000313" key="3">
    <source>
        <dbReference type="EMBL" id="BCT77054.1"/>
    </source>
</evidence>
<feature type="transmembrane region" description="Helical" evidence="1">
    <location>
        <begin position="323"/>
        <end position="343"/>
    </location>
</feature>
<evidence type="ECO:0000313" key="4">
    <source>
        <dbReference type="Proteomes" id="UP001319861"/>
    </source>
</evidence>
<feature type="transmembrane region" description="Helical" evidence="1">
    <location>
        <begin position="185"/>
        <end position="204"/>
    </location>
</feature>
<dbReference type="RefSeq" id="WP_229229802.1">
    <property type="nucleotide sequence ID" value="NZ_AP024525.1"/>
</dbReference>
<dbReference type="InterPro" id="IPR050879">
    <property type="entry name" value="Acyltransferase_3"/>
</dbReference>
<dbReference type="PANTHER" id="PTHR23028">
    <property type="entry name" value="ACETYLTRANSFERASE"/>
    <property type="match status" value="1"/>
</dbReference>
<protein>
    <submittedName>
        <fullName evidence="3">Acyltransferase</fullName>
    </submittedName>
</protein>
<evidence type="ECO:0000259" key="2">
    <source>
        <dbReference type="Pfam" id="PF01757"/>
    </source>
</evidence>
<keyword evidence="4" id="KW-1185">Reference proteome</keyword>
<keyword evidence="1" id="KW-0812">Transmembrane</keyword>
<feature type="transmembrane region" description="Helical" evidence="1">
    <location>
        <begin position="262"/>
        <end position="279"/>
    </location>
</feature>
<proteinExistence type="predicted"/>
<keyword evidence="1" id="KW-1133">Transmembrane helix</keyword>
<dbReference type="Proteomes" id="UP001319861">
    <property type="component" value="Chromosome"/>
</dbReference>
<feature type="transmembrane region" description="Helical" evidence="1">
    <location>
        <begin position="55"/>
        <end position="80"/>
    </location>
</feature>
<organism evidence="3 4">
    <name type="scientific">Sinomonas cyclohexanicum</name>
    <name type="common">Corynebacterium cyclohexanicum</name>
    <dbReference type="NCBI Taxonomy" id="322009"/>
    <lineage>
        <taxon>Bacteria</taxon>
        <taxon>Bacillati</taxon>
        <taxon>Actinomycetota</taxon>
        <taxon>Actinomycetes</taxon>
        <taxon>Micrococcales</taxon>
        <taxon>Micrococcaceae</taxon>
        <taxon>Sinomonas</taxon>
    </lineage>
</organism>
<feature type="domain" description="Acyltransferase 3" evidence="2">
    <location>
        <begin position="6"/>
        <end position="335"/>
    </location>
</feature>
<feature type="transmembrane region" description="Helical" evidence="1">
    <location>
        <begin position="299"/>
        <end position="317"/>
    </location>
</feature>
<name>A0ABM7PYC5_SINCY</name>
<feature type="transmembrane region" description="Helical" evidence="1">
    <location>
        <begin position="100"/>
        <end position="119"/>
    </location>
</feature>
<dbReference type="EMBL" id="AP024525">
    <property type="protein sequence ID" value="BCT77054.1"/>
    <property type="molecule type" value="Genomic_DNA"/>
</dbReference>
<dbReference type="PANTHER" id="PTHR23028:SF53">
    <property type="entry name" value="ACYL_TRANSF_3 DOMAIN-CONTAINING PROTEIN"/>
    <property type="match status" value="1"/>
</dbReference>
<feature type="transmembrane region" description="Helical" evidence="1">
    <location>
        <begin position="158"/>
        <end position="178"/>
    </location>
</feature>
<sequence length="375" mass="41172">MRERYASLDALRGLAAMTVVICHALLCLTWFTGGANPELQPPQAWVSIIDRTPLHAVYAGGEAVIVFFVLSGFVLTLPFLSGPPRFAAWLAYYPKRVMRLYAPVAAAVALALILVLLVPRVTSSLATWWVNAHDVPVGLRNILREVTLLQGSGRYNSVLWSLQWEMYFSLALPFYIWLGRRLRRHWLMDAAGFLALSVAGGTLGNDYLKYLPIFGIGVMLAFGREGIAAWATDGRARWTALAALGAFTVLWGTPRAAGISEWPLLLLAASLAVVAFLVWRPALELANVRCVQWLGARSFSLYLVHEPMVVSAAVLAPPAWREAAVAVGIVVALCLTEVFFRVVEEPSRRAASRLGRSVQGWASRRRPGPEPVVVE</sequence>